<proteinExistence type="predicted"/>
<feature type="non-terminal residue" evidence="1">
    <location>
        <position position="1"/>
    </location>
</feature>
<evidence type="ECO:0008006" key="3">
    <source>
        <dbReference type="Google" id="ProtNLM"/>
    </source>
</evidence>
<evidence type="ECO:0000313" key="2">
    <source>
        <dbReference type="Proteomes" id="UP000678393"/>
    </source>
</evidence>
<feature type="non-terminal residue" evidence="1">
    <location>
        <position position="59"/>
    </location>
</feature>
<organism evidence="1 2">
    <name type="scientific">Candidula unifasciata</name>
    <dbReference type="NCBI Taxonomy" id="100452"/>
    <lineage>
        <taxon>Eukaryota</taxon>
        <taxon>Metazoa</taxon>
        <taxon>Spiralia</taxon>
        <taxon>Lophotrochozoa</taxon>
        <taxon>Mollusca</taxon>
        <taxon>Gastropoda</taxon>
        <taxon>Heterobranchia</taxon>
        <taxon>Euthyneura</taxon>
        <taxon>Panpulmonata</taxon>
        <taxon>Eupulmonata</taxon>
        <taxon>Stylommatophora</taxon>
        <taxon>Helicina</taxon>
        <taxon>Helicoidea</taxon>
        <taxon>Geomitridae</taxon>
        <taxon>Candidula</taxon>
    </lineage>
</organism>
<dbReference type="AlphaFoldDB" id="A0A8S3ZS16"/>
<name>A0A8S3ZS16_9EUPU</name>
<reference evidence="1" key="1">
    <citation type="submission" date="2021-04" db="EMBL/GenBank/DDBJ databases">
        <authorList>
            <consortium name="Molecular Ecology Group"/>
        </authorList>
    </citation>
    <scope>NUCLEOTIDE SEQUENCE</scope>
</reference>
<dbReference type="Proteomes" id="UP000678393">
    <property type="component" value="Unassembled WGS sequence"/>
</dbReference>
<accession>A0A8S3ZS16</accession>
<sequence length="59" mass="6666">CPSSWMANNASCYNFVLTSDMTYQEASIACLQNYASLVSVNSADEHMFIQDWLNKHDSL</sequence>
<keyword evidence="2" id="KW-1185">Reference proteome</keyword>
<dbReference type="Gene3D" id="3.10.100.10">
    <property type="entry name" value="Mannose-Binding Protein A, subunit A"/>
    <property type="match status" value="1"/>
</dbReference>
<gene>
    <name evidence="1" type="ORF">CUNI_LOCUS17835</name>
</gene>
<dbReference type="InterPro" id="IPR016187">
    <property type="entry name" value="CTDL_fold"/>
</dbReference>
<dbReference type="EMBL" id="CAJHNH020005223">
    <property type="protein sequence ID" value="CAG5132277.1"/>
    <property type="molecule type" value="Genomic_DNA"/>
</dbReference>
<evidence type="ECO:0000313" key="1">
    <source>
        <dbReference type="EMBL" id="CAG5132277.1"/>
    </source>
</evidence>
<protein>
    <recommendedName>
        <fullName evidence="3">C-type lectin domain-containing protein</fullName>
    </recommendedName>
</protein>
<dbReference type="InterPro" id="IPR016186">
    <property type="entry name" value="C-type_lectin-like/link_sf"/>
</dbReference>
<dbReference type="OrthoDB" id="6226225at2759"/>
<comment type="caution">
    <text evidence="1">The sequence shown here is derived from an EMBL/GenBank/DDBJ whole genome shotgun (WGS) entry which is preliminary data.</text>
</comment>
<dbReference type="SUPFAM" id="SSF56436">
    <property type="entry name" value="C-type lectin-like"/>
    <property type="match status" value="1"/>
</dbReference>